<gene>
    <name evidence="8" type="ORF">DV733_03865</name>
</gene>
<evidence type="ECO:0000256" key="3">
    <source>
        <dbReference type="ARBA" id="ARBA00022692"/>
    </source>
</evidence>
<evidence type="ECO:0000256" key="1">
    <source>
        <dbReference type="ARBA" id="ARBA00004651"/>
    </source>
</evidence>
<feature type="transmembrane region" description="Helical" evidence="7">
    <location>
        <begin position="29"/>
        <end position="48"/>
    </location>
</feature>
<evidence type="ECO:0000256" key="4">
    <source>
        <dbReference type="ARBA" id="ARBA00022989"/>
    </source>
</evidence>
<sequence>MDRARVERVVRAIVHEARVEKIPFLAGSIAYHAFVSLLPLFALLLYVASGLGNASMEAGLIRLSRAVFTEGAQEVLIAEMRDASRSTGVSVLGIVVLIWGTLRIFRGLDTAFSDIYETEAENTFFDQLTDGVLVLGTFAIAILLAVLVYRVVPTEGALAFVEPVVVVFGLTLVLLPMYYVFPDTDVSVPEILPGAVFAAVGVTTFQAGFRLYVSSGEQNVVGGILLLLTWLYVTGLVILLGVVVNAVLSNRSADVSIRPVIGGISPIDETGRWTKTELQHALSTIDARTTSRTPLGLRIDEETIELPAPQSIEIASEDGLLGSGPESSTLTLRWTPATFDDAADETAGDEADEASEDGGDDAPDDT</sequence>
<name>A0A4D6HFL5_9EURY</name>
<dbReference type="NCBIfam" id="TIGR00765">
    <property type="entry name" value="yihY_not_rbn"/>
    <property type="match status" value="1"/>
</dbReference>
<dbReference type="Proteomes" id="UP000296706">
    <property type="component" value="Chromosome"/>
</dbReference>
<keyword evidence="2" id="KW-1003">Cell membrane</keyword>
<reference evidence="8 9" key="1">
    <citation type="journal article" date="2019" name="Nat. Commun.">
        <title>A new type of DNA phosphorothioation-based antiviral system in archaea.</title>
        <authorList>
            <person name="Xiong L."/>
            <person name="Liu S."/>
            <person name="Chen S."/>
            <person name="Xiao Y."/>
            <person name="Zhu B."/>
            <person name="Gao Y."/>
            <person name="Zhang Y."/>
            <person name="Chen B."/>
            <person name="Luo J."/>
            <person name="Deng Z."/>
            <person name="Chen X."/>
            <person name="Wang L."/>
            <person name="Chen S."/>
        </authorList>
    </citation>
    <scope>NUCLEOTIDE SEQUENCE [LARGE SCALE GENOMIC DNA]</scope>
    <source>
        <strain evidence="8 9">CBA1105</strain>
    </source>
</reference>
<protein>
    <submittedName>
        <fullName evidence="8">YihY/virulence factor BrkB family protein</fullName>
    </submittedName>
</protein>
<organism evidence="8 9">
    <name type="scientific">Halapricum salinum</name>
    <dbReference type="NCBI Taxonomy" id="1457250"/>
    <lineage>
        <taxon>Archaea</taxon>
        <taxon>Methanobacteriati</taxon>
        <taxon>Methanobacteriota</taxon>
        <taxon>Stenosarchaea group</taxon>
        <taxon>Halobacteria</taxon>
        <taxon>Halobacteriales</taxon>
        <taxon>Haloarculaceae</taxon>
        <taxon>Halapricum</taxon>
    </lineage>
</organism>
<feature type="transmembrane region" description="Helical" evidence="7">
    <location>
        <begin position="191"/>
        <end position="213"/>
    </location>
</feature>
<evidence type="ECO:0000313" key="9">
    <source>
        <dbReference type="Proteomes" id="UP000296706"/>
    </source>
</evidence>
<evidence type="ECO:0000256" key="7">
    <source>
        <dbReference type="SAM" id="Phobius"/>
    </source>
</evidence>
<feature type="transmembrane region" description="Helical" evidence="7">
    <location>
        <begin position="132"/>
        <end position="152"/>
    </location>
</feature>
<dbReference type="GO" id="GO:0005886">
    <property type="term" value="C:plasma membrane"/>
    <property type="evidence" value="ECO:0007669"/>
    <property type="project" value="UniProtKB-SubCell"/>
</dbReference>
<feature type="transmembrane region" description="Helical" evidence="7">
    <location>
        <begin position="87"/>
        <end position="105"/>
    </location>
</feature>
<dbReference type="EMBL" id="CP031310">
    <property type="protein sequence ID" value="QCC52864.1"/>
    <property type="molecule type" value="Genomic_DNA"/>
</dbReference>
<dbReference type="AlphaFoldDB" id="A0A4D6HFL5"/>
<feature type="transmembrane region" description="Helical" evidence="7">
    <location>
        <begin position="225"/>
        <end position="248"/>
    </location>
</feature>
<keyword evidence="9" id="KW-1185">Reference proteome</keyword>
<keyword evidence="4 7" id="KW-1133">Transmembrane helix</keyword>
<feature type="compositionally biased region" description="Acidic residues" evidence="6">
    <location>
        <begin position="341"/>
        <end position="366"/>
    </location>
</feature>
<evidence type="ECO:0000313" key="8">
    <source>
        <dbReference type="EMBL" id="QCC52864.1"/>
    </source>
</evidence>
<feature type="region of interest" description="Disordered" evidence="6">
    <location>
        <begin position="316"/>
        <end position="366"/>
    </location>
</feature>
<evidence type="ECO:0000256" key="5">
    <source>
        <dbReference type="ARBA" id="ARBA00023136"/>
    </source>
</evidence>
<keyword evidence="3 7" id="KW-0812">Transmembrane</keyword>
<proteinExistence type="predicted"/>
<dbReference type="Pfam" id="PF03631">
    <property type="entry name" value="Virul_fac_BrkB"/>
    <property type="match status" value="1"/>
</dbReference>
<evidence type="ECO:0000256" key="2">
    <source>
        <dbReference type="ARBA" id="ARBA00022475"/>
    </source>
</evidence>
<evidence type="ECO:0000256" key="6">
    <source>
        <dbReference type="SAM" id="MobiDB-lite"/>
    </source>
</evidence>
<dbReference type="KEGG" id="hsn:DV733_03865"/>
<accession>A0A4D6HFL5</accession>
<comment type="subcellular location">
    <subcellularLocation>
        <location evidence="1">Cell membrane</location>
        <topology evidence="1">Multi-pass membrane protein</topology>
    </subcellularLocation>
</comment>
<dbReference type="PANTHER" id="PTHR30213:SF0">
    <property type="entry name" value="UPF0761 MEMBRANE PROTEIN YIHY"/>
    <property type="match status" value="1"/>
</dbReference>
<keyword evidence="5 7" id="KW-0472">Membrane</keyword>
<feature type="transmembrane region" description="Helical" evidence="7">
    <location>
        <begin position="159"/>
        <end position="179"/>
    </location>
</feature>
<dbReference type="PANTHER" id="PTHR30213">
    <property type="entry name" value="INNER MEMBRANE PROTEIN YHJD"/>
    <property type="match status" value="1"/>
</dbReference>
<dbReference type="InterPro" id="IPR017039">
    <property type="entry name" value="Virul_fac_BrkB"/>
</dbReference>